<sequence length="612" mass="65192">MIRHILAFVLLIGSALQAAAQELSWIQLEARPTLSGGQESARRFAAELPDVNGFYLGNGWYVVALGPYAADDADAYRRELRRAGTIPRDAFVSDGSRFGQQYWPIGVGAPTSPLPLPSATDRSNVQGVDDVEVDISSLDLEPLEEPVAEEPVVEEEPTIVIDPVIEPEPEPVVIDETPAEARASESQLSGDERKELQIALAWAGFYNSGIDGAFGRGTRSSMADWQVSKGYEGTGVLTTRQRAELLGDYNAVLEGTGLERVRNERAGVSIMIPTAMVGEPTYEAPFVRYEAKDGSGVQVLLISGQGDRQRLYGLYEILQTLQIVPTEGQRGKNGDRFEINGSNDNIHTYISASTNDRGVIKGFGLVWPAGDEERRTRVLAKMQESFKRIDGVLDAAMVPDEALPSTDLLAGLAIRKPQSNGAGMFVNAQGAVLTAAANVGSCEYVTLDDSHRASVVWSDDRFAVLQPDTALAPIGQAEFQLSQPRPADTVAVAGYPYGGVLRLPAVTFGGLNDLTGLNGEADVLRLEIEAHDGDVGGPVFDQGGAVIGMLMPKAETNTVLPESVNFAGNAAALTNALGAAGITAKTTDMVGYMPPETLTGLAADVTALVSCW</sequence>
<organism evidence="3 4">
    <name type="scientific">Marivivens donghaensis</name>
    <dbReference type="NCBI Taxonomy" id="1699413"/>
    <lineage>
        <taxon>Bacteria</taxon>
        <taxon>Pseudomonadati</taxon>
        <taxon>Pseudomonadota</taxon>
        <taxon>Alphaproteobacteria</taxon>
        <taxon>Rhodobacterales</taxon>
        <taxon>Paracoccaceae</taxon>
        <taxon>Marivivens group</taxon>
        <taxon>Marivivens</taxon>
    </lineage>
</organism>
<name>A0ABX0VTP2_9RHOB</name>
<evidence type="ECO:0000259" key="2">
    <source>
        <dbReference type="Pfam" id="PF01471"/>
    </source>
</evidence>
<gene>
    <name evidence="3" type="ORF">HCZ30_01790</name>
</gene>
<dbReference type="InterPro" id="IPR002477">
    <property type="entry name" value="Peptidoglycan-bd-like"/>
</dbReference>
<evidence type="ECO:0000313" key="3">
    <source>
        <dbReference type="EMBL" id="NIY71160.1"/>
    </source>
</evidence>
<proteinExistence type="predicted"/>
<keyword evidence="1" id="KW-0732">Signal</keyword>
<dbReference type="Gene3D" id="2.40.10.120">
    <property type="match status" value="1"/>
</dbReference>
<dbReference type="SUPFAM" id="SSF47090">
    <property type="entry name" value="PGBD-like"/>
    <property type="match status" value="1"/>
</dbReference>
<feature type="domain" description="Peptidoglycan binding-like" evidence="2">
    <location>
        <begin position="189"/>
        <end position="243"/>
    </location>
</feature>
<dbReference type="RefSeq" id="WP_167636041.1">
    <property type="nucleotide sequence ID" value="NZ_JAATOP010000001.1"/>
</dbReference>
<dbReference type="EMBL" id="JAATOP010000001">
    <property type="protein sequence ID" value="NIY71160.1"/>
    <property type="molecule type" value="Genomic_DNA"/>
</dbReference>
<dbReference type="Proteomes" id="UP000709466">
    <property type="component" value="Unassembled WGS sequence"/>
</dbReference>
<dbReference type="Pfam" id="PF01471">
    <property type="entry name" value="PG_binding_1"/>
    <property type="match status" value="1"/>
</dbReference>
<dbReference type="Pfam" id="PF13365">
    <property type="entry name" value="Trypsin_2"/>
    <property type="match status" value="1"/>
</dbReference>
<keyword evidence="4" id="KW-1185">Reference proteome</keyword>
<comment type="caution">
    <text evidence="3">The sequence shown here is derived from an EMBL/GenBank/DDBJ whole genome shotgun (WGS) entry which is preliminary data.</text>
</comment>
<dbReference type="InterPro" id="IPR036365">
    <property type="entry name" value="PGBD-like_sf"/>
</dbReference>
<evidence type="ECO:0000313" key="4">
    <source>
        <dbReference type="Proteomes" id="UP000709466"/>
    </source>
</evidence>
<evidence type="ECO:0000256" key="1">
    <source>
        <dbReference type="SAM" id="SignalP"/>
    </source>
</evidence>
<protein>
    <submittedName>
        <fullName evidence="3">Peptidoglycan-binding protein</fullName>
    </submittedName>
</protein>
<accession>A0ABX0VTP2</accession>
<feature type="chain" id="PRO_5047425662" evidence="1">
    <location>
        <begin position="21"/>
        <end position="612"/>
    </location>
</feature>
<dbReference type="InterPro" id="IPR036366">
    <property type="entry name" value="PGBDSf"/>
</dbReference>
<dbReference type="Gene3D" id="1.10.101.10">
    <property type="entry name" value="PGBD-like superfamily/PGBD"/>
    <property type="match status" value="1"/>
</dbReference>
<dbReference type="SUPFAM" id="SSF50494">
    <property type="entry name" value="Trypsin-like serine proteases"/>
    <property type="match status" value="1"/>
</dbReference>
<dbReference type="InterPro" id="IPR009003">
    <property type="entry name" value="Peptidase_S1_PA"/>
</dbReference>
<reference evidence="3 4" key="1">
    <citation type="submission" date="2020-03" db="EMBL/GenBank/DDBJ databases">
        <title>Bacterial isolates of synthetic phycosphere.</title>
        <authorList>
            <person name="Fu H."/>
            <person name="Moran M.A."/>
        </authorList>
    </citation>
    <scope>NUCLEOTIDE SEQUENCE [LARGE SCALE GENOMIC DNA]</scope>
    <source>
        <strain evidence="3 4">HF1</strain>
    </source>
</reference>
<feature type="signal peptide" evidence="1">
    <location>
        <begin position="1"/>
        <end position="20"/>
    </location>
</feature>